<feature type="chain" id="PRO_5003241004" description="Peptidase S1 domain-containing protein" evidence="2">
    <location>
        <begin position="22"/>
        <end position="392"/>
    </location>
</feature>
<accession>E9G9Y1</accession>
<dbReference type="EMBL" id="GL732536">
    <property type="protein sequence ID" value="EFX83646.1"/>
    <property type="molecule type" value="Genomic_DNA"/>
</dbReference>
<dbReference type="InterPro" id="IPR051333">
    <property type="entry name" value="CLIP_Serine_Protease"/>
</dbReference>
<keyword evidence="1" id="KW-1015">Disulfide bond</keyword>
<dbReference type="Pfam" id="PF00089">
    <property type="entry name" value="Trypsin"/>
    <property type="match status" value="2"/>
</dbReference>
<dbReference type="GO" id="GO:0004252">
    <property type="term" value="F:serine-type endopeptidase activity"/>
    <property type="evidence" value="ECO:0007669"/>
    <property type="project" value="InterPro"/>
</dbReference>
<dbReference type="PROSITE" id="PS50240">
    <property type="entry name" value="TRYPSIN_DOM"/>
    <property type="match status" value="1"/>
</dbReference>
<dbReference type="InterPro" id="IPR009003">
    <property type="entry name" value="Peptidase_S1_PA"/>
</dbReference>
<feature type="domain" description="Peptidase S1" evidence="3">
    <location>
        <begin position="57"/>
        <end position="356"/>
    </location>
</feature>
<evidence type="ECO:0000256" key="1">
    <source>
        <dbReference type="ARBA" id="ARBA00023157"/>
    </source>
</evidence>
<reference evidence="4 5" key="1">
    <citation type="journal article" date="2011" name="Science">
        <title>The ecoresponsive genome of Daphnia pulex.</title>
        <authorList>
            <person name="Colbourne J.K."/>
            <person name="Pfrender M.E."/>
            <person name="Gilbert D."/>
            <person name="Thomas W.K."/>
            <person name="Tucker A."/>
            <person name="Oakley T.H."/>
            <person name="Tokishita S."/>
            <person name="Aerts A."/>
            <person name="Arnold G.J."/>
            <person name="Basu M.K."/>
            <person name="Bauer D.J."/>
            <person name="Caceres C.E."/>
            <person name="Carmel L."/>
            <person name="Casola C."/>
            <person name="Choi J.H."/>
            <person name="Detter J.C."/>
            <person name="Dong Q."/>
            <person name="Dusheyko S."/>
            <person name="Eads B.D."/>
            <person name="Frohlich T."/>
            <person name="Geiler-Samerotte K.A."/>
            <person name="Gerlach D."/>
            <person name="Hatcher P."/>
            <person name="Jogdeo S."/>
            <person name="Krijgsveld J."/>
            <person name="Kriventseva E.V."/>
            <person name="Kultz D."/>
            <person name="Laforsch C."/>
            <person name="Lindquist E."/>
            <person name="Lopez J."/>
            <person name="Manak J.R."/>
            <person name="Muller J."/>
            <person name="Pangilinan J."/>
            <person name="Patwardhan R.P."/>
            <person name="Pitluck S."/>
            <person name="Pritham E.J."/>
            <person name="Rechtsteiner A."/>
            <person name="Rho M."/>
            <person name="Rogozin I.B."/>
            <person name="Sakarya O."/>
            <person name="Salamov A."/>
            <person name="Schaack S."/>
            <person name="Shapiro H."/>
            <person name="Shiga Y."/>
            <person name="Skalitzky C."/>
            <person name="Smith Z."/>
            <person name="Souvorov A."/>
            <person name="Sung W."/>
            <person name="Tang Z."/>
            <person name="Tsuchiya D."/>
            <person name="Tu H."/>
            <person name="Vos H."/>
            <person name="Wang M."/>
            <person name="Wolf Y.I."/>
            <person name="Yamagata H."/>
            <person name="Yamada T."/>
            <person name="Ye Y."/>
            <person name="Shaw J.R."/>
            <person name="Andrews J."/>
            <person name="Crease T.J."/>
            <person name="Tang H."/>
            <person name="Lucas S.M."/>
            <person name="Robertson H.M."/>
            <person name="Bork P."/>
            <person name="Koonin E.V."/>
            <person name="Zdobnov E.M."/>
            <person name="Grigoriev I.V."/>
            <person name="Lynch M."/>
            <person name="Boore J.L."/>
        </authorList>
    </citation>
    <scope>NUCLEOTIDE SEQUENCE [LARGE SCALE GENOMIC DNA]</scope>
</reference>
<dbReference type="Gene3D" id="2.40.10.10">
    <property type="entry name" value="Trypsin-like serine proteases"/>
    <property type="match status" value="2"/>
</dbReference>
<dbReference type="Proteomes" id="UP000000305">
    <property type="component" value="Unassembled WGS sequence"/>
</dbReference>
<sequence>MSAKFLEDLQGSLALVLLTAAGFTFVSDDSQTFDNRQSYDRALLRWFAEWPTTWRQAKSSVERETAPNEFPWQAILLVVKSNETNFCRGSLIADRWILTTASCLEVSSGQKLKVLNVYLGAHNISATSEVNRKEYWGNETFIHPNWNPTTEAGDIALDNLSTVVEYTKCIRLSVHASGICLPKPSEPDHVNQNVTVTGVDVQLVASCKANRRVYNGYKVYIHPEWQARDIALIKLYNIVTYTRNYTNVPLDFVSELRQVVNSQVTVTGWGSFTLSPVLRKVTVPVISNSYPMQQLLRQHCRNKVIMGEPLIFRQSNSRWKQIGIVSFVSSQGCQTGYPYGYKRLGSYLTWVQNVMSSYSGSSSTTTTPSPSSSSQTSTLLSLVISLCFVMQL</sequence>
<dbReference type="InterPro" id="IPR043504">
    <property type="entry name" value="Peptidase_S1_PA_chymotrypsin"/>
</dbReference>
<dbReference type="FunFam" id="2.40.10.10:FF:000068">
    <property type="entry name" value="transmembrane protease serine 2"/>
    <property type="match status" value="1"/>
</dbReference>
<gene>
    <name evidence="4" type="ORF">DAPPUDRAFT_100270</name>
</gene>
<dbReference type="GO" id="GO:0006508">
    <property type="term" value="P:proteolysis"/>
    <property type="evidence" value="ECO:0007669"/>
    <property type="project" value="InterPro"/>
</dbReference>
<dbReference type="PANTHER" id="PTHR24260:SF145">
    <property type="entry name" value="FI17609P1-RELATED"/>
    <property type="match status" value="1"/>
</dbReference>
<dbReference type="HOGENOM" id="CLU_704496_0_0_1"/>
<dbReference type="GO" id="GO:0005615">
    <property type="term" value="C:extracellular space"/>
    <property type="evidence" value="ECO:0000318"/>
    <property type="project" value="GO_Central"/>
</dbReference>
<keyword evidence="5" id="KW-1185">Reference proteome</keyword>
<dbReference type="GO" id="GO:0045087">
    <property type="term" value="P:innate immune response"/>
    <property type="evidence" value="ECO:0000318"/>
    <property type="project" value="GO_Central"/>
</dbReference>
<evidence type="ECO:0000259" key="3">
    <source>
        <dbReference type="PROSITE" id="PS50240"/>
    </source>
</evidence>
<proteinExistence type="predicted"/>
<protein>
    <recommendedName>
        <fullName evidence="3">Peptidase S1 domain-containing protein</fullName>
    </recommendedName>
</protein>
<dbReference type="SMART" id="SM00020">
    <property type="entry name" value="Tryp_SPc"/>
    <property type="match status" value="1"/>
</dbReference>
<dbReference type="PANTHER" id="PTHR24260">
    <property type="match status" value="1"/>
</dbReference>
<dbReference type="eggNOG" id="KOG3627">
    <property type="taxonomic scope" value="Eukaryota"/>
</dbReference>
<evidence type="ECO:0000256" key="2">
    <source>
        <dbReference type="SAM" id="SignalP"/>
    </source>
</evidence>
<feature type="signal peptide" evidence="2">
    <location>
        <begin position="1"/>
        <end position="21"/>
    </location>
</feature>
<evidence type="ECO:0000313" key="4">
    <source>
        <dbReference type="EMBL" id="EFX83646.1"/>
    </source>
</evidence>
<dbReference type="PhylomeDB" id="E9G9Y1"/>
<dbReference type="KEGG" id="dpx:DAPPUDRAFT_100270"/>
<dbReference type="InterPro" id="IPR001254">
    <property type="entry name" value="Trypsin_dom"/>
</dbReference>
<evidence type="ECO:0000313" key="5">
    <source>
        <dbReference type="Proteomes" id="UP000000305"/>
    </source>
</evidence>
<dbReference type="InParanoid" id="E9G9Y1"/>
<name>E9G9Y1_DAPPU</name>
<keyword evidence="2" id="KW-0732">Signal</keyword>
<dbReference type="SUPFAM" id="SSF50494">
    <property type="entry name" value="Trypsin-like serine proteases"/>
    <property type="match status" value="2"/>
</dbReference>
<dbReference type="AlphaFoldDB" id="E9G9Y1"/>
<organism evidence="4 5">
    <name type="scientific">Daphnia pulex</name>
    <name type="common">Water flea</name>
    <dbReference type="NCBI Taxonomy" id="6669"/>
    <lineage>
        <taxon>Eukaryota</taxon>
        <taxon>Metazoa</taxon>
        <taxon>Ecdysozoa</taxon>
        <taxon>Arthropoda</taxon>
        <taxon>Crustacea</taxon>
        <taxon>Branchiopoda</taxon>
        <taxon>Diplostraca</taxon>
        <taxon>Cladocera</taxon>
        <taxon>Anomopoda</taxon>
        <taxon>Daphniidae</taxon>
        <taxon>Daphnia</taxon>
    </lineage>
</organism>